<dbReference type="GO" id="GO:0005829">
    <property type="term" value="C:cytosol"/>
    <property type="evidence" value="ECO:0007669"/>
    <property type="project" value="TreeGrafter"/>
</dbReference>
<comment type="function">
    <text evidence="7">Serine hydrolase involved in the detoxification of formaldehyde.</text>
</comment>
<dbReference type="InterPro" id="IPR014186">
    <property type="entry name" value="S-formylglutathione_hydrol"/>
</dbReference>
<dbReference type="SUPFAM" id="SSF53474">
    <property type="entry name" value="alpha/beta-Hydrolases"/>
    <property type="match status" value="1"/>
</dbReference>
<keyword evidence="9" id="KW-1185">Reference proteome</keyword>
<evidence type="ECO:0000313" key="9">
    <source>
        <dbReference type="Proteomes" id="UP000076722"/>
    </source>
</evidence>
<feature type="active site" description="Charge relay system" evidence="6">
    <location>
        <position position="231"/>
    </location>
</feature>
<comment type="catalytic activity">
    <reaction evidence="7">
        <text>S-formylglutathione + H2O = formate + glutathione + H(+)</text>
        <dbReference type="Rhea" id="RHEA:14961"/>
        <dbReference type="ChEBI" id="CHEBI:15377"/>
        <dbReference type="ChEBI" id="CHEBI:15378"/>
        <dbReference type="ChEBI" id="CHEBI:15740"/>
        <dbReference type="ChEBI" id="CHEBI:57688"/>
        <dbReference type="ChEBI" id="CHEBI:57925"/>
        <dbReference type="EC" id="3.1.2.12"/>
    </reaction>
</comment>
<dbReference type="OrthoDB" id="420518at2759"/>
<dbReference type="Pfam" id="PF00756">
    <property type="entry name" value="Esterase"/>
    <property type="match status" value="1"/>
</dbReference>
<dbReference type="Gene3D" id="3.40.50.1820">
    <property type="entry name" value="alpha/beta hydrolase"/>
    <property type="match status" value="1"/>
</dbReference>
<dbReference type="GO" id="GO:0018738">
    <property type="term" value="F:S-formylglutathione hydrolase activity"/>
    <property type="evidence" value="ECO:0007669"/>
    <property type="project" value="UniProtKB-EC"/>
</dbReference>
<dbReference type="NCBIfam" id="TIGR02821">
    <property type="entry name" value="fghA_ester_D"/>
    <property type="match status" value="1"/>
</dbReference>
<protein>
    <recommendedName>
        <fullName evidence="3 7">S-formylglutathione hydrolase</fullName>
        <ecNumber evidence="2 7">3.1.2.12</ecNumber>
    </recommendedName>
</protein>
<dbReference type="InterPro" id="IPR029058">
    <property type="entry name" value="AB_hydrolase_fold"/>
</dbReference>
<evidence type="ECO:0000256" key="1">
    <source>
        <dbReference type="ARBA" id="ARBA00005622"/>
    </source>
</evidence>
<dbReference type="STRING" id="1314777.A0A164XAS4"/>
<evidence type="ECO:0000256" key="7">
    <source>
        <dbReference type="RuleBase" id="RU363068"/>
    </source>
</evidence>
<proteinExistence type="inferred from homology"/>
<dbReference type="PANTHER" id="PTHR10061">
    <property type="entry name" value="S-FORMYLGLUTATHIONE HYDROLASE"/>
    <property type="match status" value="1"/>
</dbReference>
<evidence type="ECO:0000256" key="6">
    <source>
        <dbReference type="PIRSR" id="PIRSR614186-1"/>
    </source>
</evidence>
<dbReference type="FunFam" id="3.40.50.1820:FF:000002">
    <property type="entry name" value="S-formylglutathione hydrolase"/>
    <property type="match status" value="1"/>
</dbReference>
<evidence type="ECO:0000256" key="4">
    <source>
        <dbReference type="ARBA" id="ARBA00022487"/>
    </source>
</evidence>
<comment type="subcellular location">
    <subcellularLocation>
        <location evidence="7">Cytoplasm</location>
    </subcellularLocation>
</comment>
<dbReference type="GO" id="GO:0046294">
    <property type="term" value="P:formaldehyde catabolic process"/>
    <property type="evidence" value="ECO:0007669"/>
    <property type="project" value="InterPro"/>
</dbReference>
<organism evidence="8 9">
    <name type="scientific">Sistotremastrum niveocremeum HHB9708</name>
    <dbReference type="NCBI Taxonomy" id="1314777"/>
    <lineage>
        <taxon>Eukaryota</taxon>
        <taxon>Fungi</taxon>
        <taxon>Dikarya</taxon>
        <taxon>Basidiomycota</taxon>
        <taxon>Agaricomycotina</taxon>
        <taxon>Agaricomycetes</taxon>
        <taxon>Sistotremastrales</taxon>
        <taxon>Sistotremastraceae</taxon>
        <taxon>Sertulicium</taxon>
        <taxon>Sertulicium niveocremeum</taxon>
    </lineage>
</organism>
<accession>A0A164XAS4</accession>
<feature type="active site" description="Charge relay system" evidence="6">
    <location>
        <position position="151"/>
    </location>
</feature>
<feature type="active site" description="Charge relay system" evidence="6">
    <location>
        <position position="268"/>
    </location>
</feature>
<comment type="similarity">
    <text evidence="1 7">Belongs to the esterase D family.</text>
</comment>
<reference evidence="8 9" key="1">
    <citation type="journal article" date="2016" name="Mol. Biol. Evol.">
        <title>Comparative Genomics of Early-Diverging Mushroom-Forming Fungi Provides Insights into the Origins of Lignocellulose Decay Capabilities.</title>
        <authorList>
            <person name="Nagy L.G."/>
            <person name="Riley R."/>
            <person name="Tritt A."/>
            <person name="Adam C."/>
            <person name="Daum C."/>
            <person name="Floudas D."/>
            <person name="Sun H."/>
            <person name="Yadav J.S."/>
            <person name="Pangilinan J."/>
            <person name="Larsson K.H."/>
            <person name="Matsuura K."/>
            <person name="Barry K."/>
            <person name="Labutti K."/>
            <person name="Kuo R."/>
            <person name="Ohm R.A."/>
            <person name="Bhattacharya S.S."/>
            <person name="Shirouzu T."/>
            <person name="Yoshinaga Y."/>
            <person name="Martin F.M."/>
            <person name="Grigoriev I.V."/>
            <person name="Hibbett D.S."/>
        </authorList>
    </citation>
    <scope>NUCLEOTIDE SEQUENCE [LARGE SCALE GENOMIC DNA]</scope>
    <source>
        <strain evidence="8 9">HHB9708</strain>
    </source>
</reference>
<dbReference type="EMBL" id="KV419400">
    <property type="protein sequence ID" value="KZS95790.1"/>
    <property type="molecule type" value="Genomic_DNA"/>
</dbReference>
<evidence type="ECO:0000256" key="5">
    <source>
        <dbReference type="ARBA" id="ARBA00022801"/>
    </source>
</evidence>
<name>A0A164XAS4_9AGAM</name>
<dbReference type="GO" id="GO:0052689">
    <property type="term" value="F:carboxylic ester hydrolase activity"/>
    <property type="evidence" value="ECO:0007669"/>
    <property type="project" value="UniProtKB-KW"/>
</dbReference>
<keyword evidence="4 7" id="KW-0719">Serine esterase</keyword>
<dbReference type="Proteomes" id="UP000076722">
    <property type="component" value="Unassembled WGS sequence"/>
</dbReference>
<keyword evidence="5 7" id="KW-0378">Hydrolase</keyword>
<evidence type="ECO:0000256" key="2">
    <source>
        <dbReference type="ARBA" id="ARBA00012479"/>
    </source>
</evidence>
<evidence type="ECO:0000256" key="3">
    <source>
        <dbReference type="ARBA" id="ARBA00016774"/>
    </source>
</evidence>
<sequence>MALERVSSNKAFGGDLIKFKFKSDSLGGLDANFNVYLPPEAKQTSVPVLIYLAGLTCTEDTGAQKGGFLRDASAEGIAIIFPDTSPRGAGIDGEDADWDFGTGAGFYLDATASKWSKYYNMYSHITAELPEVIKESGLPIDWSKKSIFGHSMGGHGALTIYLESLKTNSPFLSASAFAPISNPTKAPWGEKAFKGYLSGGLEEAKSKYDATEAITKAKGPLKILVDSGTSDNFYKQKQLLPENLIAAAKSAGHSEADVNIRIRDGYDHSYYFISTFAPEHIQYHAKILKA</sequence>
<dbReference type="PANTHER" id="PTHR10061:SF0">
    <property type="entry name" value="S-FORMYLGLUTATHIONE HYDROLASE"/>
    <property type="match status" value="1"/>
</dbReference>
<dbReference type="AlphaFoldDB" id="A0A164XAS4"/>
<evidence type="ECO:0000313" key="8">
    <source>
        <dbReference type="EMBL" id="KZS95790.1"/>
    </source>
</evidence>
<keyword evidence="7" id="KW-0963">Cytoplasm</keyword>
<dbReference type="InterPro" id="IPR000801">
    <property type="entry name" value="Esterase-like"/>
</dbReference>
<gene>
    <name evidence="8" type="ORF">SISNIDRAFT_473365</name>
</gene>
<dbReference type="EC" id="3.1.2.12" evidence="2 7"/>